<organism evidence="1 2">
    <name type="scientific">Camellia lanceoleosa</name>
    <dbReference type="NCBI Taxonomy" id="1840588"/>
    <lineage>
        <taxon>Eukaryota</taxon>
        <taxon>Viridiplantae</taxon>
        <taxon>Streptophyta</taxon>
        <taxon>Embryophyta</taxon>
        <taxon>Tracheophyta</taxon>
        <taxon>Spermatophyta</taxon>
        <taxon>Magnoliopsida</taxon>
        <taxon>eudicotyledons</taxon>
        <taxon>Gunneridae</taxon>
        <taxon>Pentapetalae</taxon>
        <taxon>asterids</taxon>
        <taxon>Ericales</taxon>
        <taxon>Theaceae</taxon>
        <taxon>Camellia</taxon>
    </lineage>
</organism>
<name>A0ACC0FRR0_9ERIC</name>
<sequence length="455" mass="48946">MALYILRDVRVLEVQVLEAKTINQCCSCLNHLEKVKELSAEEKDEDHGSNRVGKSLQHLGVESTQPRAGGAAQGSEHFKNEASRELTRGNGSIIEAKWKSDTEVAESSSIVGKKLEVEACKEMVAGSSAFNAPKPAEQGNDGNVFSPGCMRRVSGSSLNSQGLNSGEDLGQQSLNQVDSAHNNLNHGLCGPTDVREADLSEYVSPIEEVDSSAEESSSSEDEDVVGQHVVAAGAKNIKTKGKELSRPRPEKEVDINDGPQGRFWKSNRRPRALFSNSQQCCEQVYTPGYMRSLSESSMLKPGLNLEVVLGCNMGFTNQVIHTEVGPSAQLNKGQHKAVNGRKEGQHNRNCKGKDFATDELGEQQRVSTNHGEKAQPNAPVEVSNGRDKGCGLSPHPWVGSGGMVACDVLRSVGWDISSDAFSLYGAILGGCLLGWIGCTDAKDGLLVLPMFLDKN</sequence>
<protein>
    <submittedName>
        <fullName evidence="1">Uncharacterized protein</fullName>
    </submittedName>
</protein>
<comment type="caution">
    <text evidence="1">The sequence shown here is derived from an EMBL/GenBank/DDBJ whole genome shotgun (WGS) entry which is preliminary data.</text>
</comment>
<proteinExistence type="predicted"/>
<dbReference type="EMBL" id="CM045770">
    <property type="protein sequence ID" value="KAI7990797.1"/>
    <property type="molecule type" value="Genomic_DNA"/>
</dbReference>
<accession>A0ACC0FRR0</accession>
<dbReference type="Proteomes" id="UP001060215">
    <property type="component" value="Chromosome 13"/>
</dbReference>
<evidence type="ECO:0000313" key="1">
    <source>
        <dbReference type="EMBL" id="KAI7990797.1"/>
    </source>
</evidence>
<keyword evidence="2" id="KW-1185">Reference proteome</keyword>
<reference evidence="1 2" key="1">
    <citation type="journal article" date="2022" name="Plant J.">
        <title>Chromosome-level genome of Camellia lanceoleosa provides a valuable resource for understanding genome evolution and self-incompatibility.</title>
        <authorList>
            <person name="Gong W."/>
            <person name="Xiao S."/>
            <person name="Wang L."/>
            <person name="Liao Z."/>
            <person name="Chang Y."/>
            <person name="Mo W."/>
            <person name="Hu G."/>
            <person name="Li W."/>
            <person name="Zhao G."/>
            <person name="Zhu H."/>
            <person name="Hu X."/>
            <person name="Ji K."/>
            <person name="Xiang X."/>
            <person name="Song Q."/>
            <person name="Yuan D."/>
            <person name="Jin S."/>
            <person name="Zhang L."/>
        </authorList>
    </citation>
    <scope>NUCLEOTIDE SEQUENCE [LARGE SCALE GENOMIC DNA]</scope>
    <source>
        <strain evidence="1">SQ_2022a</strain>
    </source>
</reference>
<gene>
    <name evidence="1" type="ORF">LOK49_LG12G02717</name>
</gene>
<evidence type="ECO:0000313" key="2">
    <source>
        <dbReference type="Proteomes" id="UP001060215"/>
    </source>
</evidence>